<dbReference type="AlphaFoldDB" id="A0AAE0GIT4"/>
<dbReference type="GO" id="GO:0016567">
    <property type="term" value="P:protein ubiquitination"/>
    <property type="evidence" value="ECO:0007669"/>
    <property type="project" value="InterPro"/>
</dbReference>
<protein>
    <recommendedName>
        <fullName evidence="2">MIB/HERC2 domain-containing protein</fullName>
    </recommendedName>
</protein>
<accession>A0AAE0GIT4</accession>
<evidence type="ECO:0000259" key="2">
    <source>
        <dbReference type="PROSITE" id="PS51416"/>
    </source>
</evidence>
<keyword evidence="4" id="KW-1185">Reference proteome</keyword>
<feature type="region of interest" description="Disordered" evidence="1">
    <location>
        <begin position="1"/>
        <end position="31"/>
    </location>
</feature>
<dbReference type="Proteomes" id="UP001190700">
    <property type="component" value="Unassembled WGS sequence"/>
</dbReference>
<evidence type="ECO:0000313" key="3">
    <source>
        <dbReference type="EMBL" id="KAK3278256.1"/>
    </source>
</evidence>
<evidence type="ECO:0000256" key="1">
    <source>
        <dbReference type="SAM" id="MobiDB-lite"/>
    </source>
</evidence>
<dbReference type="InterPro" id="IPR037252">
    <property type="entry name" value="Mib_Herc2_sf"/>
</dbReference>
<dbReference type="GO" id="GO:0046872">
    <property type="term" value="F:metal ion binding"/>
    <property type="evidence" value="ECO:0007669"/>
    <property type="project" value="InterPro"/>
</dbReference>
<sequence>MLENGSSTTAAVAVAPPSPPSGPPRNTETPRVRSCFACGSTEHIDRSPGRAEQLCSASQMSVAGADVKQDGGSGNQGIILVVSSSCAGGSWWRVRWSNGHTNSYRVGCSGVFDLLYPSCPAAVTMTPSSPPSANLLYPENWYNPETAFESTYAVDASTAP</sequence>
<comment type="caution">
    <text evidence="3">The sequence shown here is derived from an EMBL/GenBank/DDBJ whole genome shotgun (WGS) entry which is preliminary data.</text>
</comment>
<dbReference type="PROSITE" id="PS51416">
    <property type="entry name" value="MIB_HERC2"/>
    <property type="match status" value="1"/>
</dbReference>
<gene>
    <name evidence="3" type="ORF">CYMTET_13786</name>
</gene>
<dbReference type="Pfam" id="PF06701">
    <property type="entry name" value="MIB_HERC2"/>
    <property type="match status" value="1"/>
</dbReference>
<proteinExistence type="predicted"/>
<organism evidence="3 4">
    <name type="scientific">Cymbomonas tetramitiformis</name>
    <dbReference type="NCBI Taxonomy" id="36881"/>
    <lineage>
        <taxon>Eukaryota</taxon>
        <taxon>Viridiplantae</taxon>
        <taxon>Chlorophyta</taxon>
        <taxon>Pyramimonadophyceae</taxon>
        <taxon>Pyramimonadales</taxon>
        <taxon>Pyramimonadaceae</taxon>
        <taxon>Cymbomonas</taxon>
    </lineage>
</organism>
<evidence type="ECO:0000313" key="4">
    <source>
        <dbReference type="Proteomes" id="UP001190700"/>
    </source>
</evidence>
<dbReference type="EMBL" id="LGRX02005539">
    <property type="protein sequence ID" value="KAK3278256.1"/>
    <property type="molecule type" value="Genomic_DNA"/>
</dbReference>
<dbReference type="GO" id="GO:0004842">
    <property type="term" value="F:ubiquitin-protein transferase activity"/>
    <property type="evidence" value="ECO:0007669"/>
    <property type="project" value="InterPro"/>
</dbReference>
<dbReference type="InterPro" id="IPR010606">
    <property type="entry name" value="Mib_Herc2"/>
</dbReference>
<feature type="domain" description="MIB/HERC2" evidence="2">
    <location>
        <begin position="44"/>
        <end position="120"/>
    </location>
</feature>
<reference evidence="3 4" key="1">
    <citation type="journal article" date="2015" name="Genome Biol. Evol.">
        <title>Comparative Genomics of a Bacterivorous Green Alga Reveals Evolutionary Causalities and Consequences of Phago-Mixotrophic Mode of Nutrition.</title>
        <authorList>
            <person name="Burns J.A."/>
            <person name="Paasch A."/>
            <person name="Narechania A."/>
            <person name="Kim E."/>
        </authorList>
    </citation>
    <scope>NUCLEOTIDE SEQUENCE [LARGE SCALE GENOMIC DNA]</scope>
    <source>
        <strain evidence="3 4">PLY_AMNH</strain>
    </source>
</reference>
<name>A0AAE0GIT4_9CHLO</name>
<dbReference type="Gene3D" id="2.30.30.40">
    <property type="entry name" value="SH3 Domains"/>
    <property type="match status" value="1"/>
</dbReference>
<feature type="compositionally biased region" description="Low complexity" evidence="1">
    <location>
        <begin position="1"/>
        <end position="15"/>
    </location>
</feature>
<dbReference type="SUPFAM" id="SSF159034">
    <property type="entry name" value="Mib/herc2 domain-like"/>
    <property type="match status" value="1"/>
</dbReference>